<organism evidence="1 2">
    <name type="scientific">Echinococcus multilocularis</name>
    <name type="common">Fox tapeworm</name>
    <dbReference type="NCBI Taxonomy" id="6211"/>
    <lineage>
        <taxon>Eukaryota</taxon>
        <taxon>Metazoa</taxon>
        <taxon>Spiralia</taxon>
        <taxon>Lophotrochozoa</taxon>
        <taxon>Platyhelminthes</taxon>
        <taxon>Cestoda</taxon>
        <taxon>Eucestoda</taxon>
        <taxon>Cyclophyllidea</taxon>
        <taxon>Taeniidae</taxon>
        <taxon>Echinococcus</taxon>
    </lineage>
</organism>
<keyword evidence="2" id="KW-1185">Reference proteome</keyword>
<accession>A0A068Y155</accession>
<reference evidence="1" key="1">
    <citation type="journal article" date="2013" name="Nature">
        <title>The genomes of four tapeworm species reveal adaptations to parasitism.</title>
        <authorList>
            <person name="Tsai I.J."/>
            <person name="Zarowiecki M."/>
            <person name="Holroyd N."/>
            <person name="Garciarrubio A."/>
            <person name="Sanchez-Flores A."/>
            <person name="Brooks K.L."/>
            <person name="Tracey A."/>
            <person name="Bobes R.J."/>
            <person name="Fragoso G."/>
            <person name="Sciutto E."/>
            <person name="Aslett M."/>
            <person name="Beasley H."/>
            <person name="Bennett H.M."/>
            <person name="Cai J."/>
            <person name="Camicia F."/>
            <person name="Clark R."/>
            <person name="Cucher M."/>
            <person name="De Silva N."/>
            <person name="Day T.A."/>
            <person name="Deplazes P."/>
            <person name="Estrada K."/>
            <person name="Fernandez C."/>
            <person name="Holland P.W."/>
            <person name="Hou J."/>
            <person name="Hu S."/>
            <person name="Huckvale T."/>
            <person name="Hung S.S."/>
            <person name="Kamenetzky L."/>
            <person name="Keane J.A."/>
            <person name="Kiss F."/>
            <person name="Koziol U."/>
            <person name="Lambert O."/>
            <person name="Liu K."/>
            <person name="Luo X."/>
            <person name="Luo Y."/>
            <person name="Macchiaroli N."/>
            <person name="Nichol S."/>
            <person name="Paps J."/>
            <person name="Parkinson J."/>
            <person name="Pouchkina-Stantcheva N."/>
            <person name="Riddiford N."/>
            <person name="Rosenzvit M."/>
            <person name="Salinas G."/>
            <person name="Wasmuth J.D."/>
            <person name="Zamanian M."/>
            <person name="Zheng Y."/>
            <person name="Cai X."/>
            <person name="Soberon X."/>
            <person name="Olson P.D."/>
            <person name="Laclette J.P."/>
            <person name="Brehm K."/>
            <person name="Berriman M."/>
            <person name="Garciarrubio A."/>
            <person name="Bobes R.J."/>
            <person name="Fragoso G."/>
            <person name="Sanchez-Flores A."/>
            <person name="Estrada K."/>
            <person name="Cevallos M.A."/>
            <person name="Morett E."/>
            <person name="Gonzalez V."/>
            <person name="Portillo T."/>
            <person name="Ochoa-Leyva A."/>
            <person name="Jose M.V."/>
            <person name="Sciutto E."/>
            <person name="Landa A."/>
            <person name="Jimenez L."/>
            <person name="Valdes V."/>
            <person name="Carrero J.C."/>
            <person name="Larralde C."/>
            <person name="Morales-Montor J."/>
            <person name="Limon-Lason J."/>
            <person name="Soberon X."/>
            <person name="Laclette J.P."/>
        </authorList>
    </citation>
    <scope>NUCLEOTIDE SEQUENCE [LARGE SCALE GENOMIC DNA]</scope>
</reference>
<evidence type="ECO:0000313" key="2">
    <source>
        <dbReference type="Proteomes" id="UP000017246"/>
    </source>
</evidence>
<dbReference type="AlphaFoldDB" id="A0A068Y155"/>
<gene>
    <name evidence="1" type="ORF">EmuJ_000401700</name>
</gene>
<reference evidence="1" key="2">
    <citation type="submission" date="2015-11" db="EMBL/GenBank/DDBJ databases">
        <authorList>
            <person name="Zhang Y."/>
            <person name="Guo Z."/>
        </authorList>
    </citation>
    <scope>NUCLEOTIDE SEQUENCE</scope>
</reference>
<proteinExistence type="predicted"/>
<protein>
    <submittedName>
        <fullName evidence="1">Uncharacterized protein</fullName>
    </submittedName>
</protein>
<dbReference type="EMBL" id="LN901727">
    <property type="protein sequence ID" value="CDS36820.1"/>
    <property type="molecule type" value="Genomic_DNA"/>
</dbReference>
<sequence>MIQGSYLLTELVNQCAVSVHLHRMRHLTSRDLGIAGVYLIEQRVKAACNSPSGDRDVLERDFSFPCRCNKCH</sequence>
<evidence type="ECO:0000313" key="1">
    <source>
        <dbReference type="EMBL" id="CDS36820.1"/>
    </source>
</evidence>
<dbReference type="Proteomes" id="UP000017246">
    <property type="component" value="Unassembled WGS sequence"/>
</dbReference>
<name>A0A068Y155_ECHMU</name>